<feature type="binding site" evidence="6">
    <location>
        <position position="61"/>
    </location>
    <ligand>
        <name>substrate</name>
    </ligand>
</feature>
<keyword evidence="3 6" id="KW-0067">ATP-binding</keyword>
<dbReference type="GO" id="GO:0009396">
    <property type="term" value="P:folic acid-containing compound biosynthetic process"/>
    <property type="evidence" value="ECO:0007669"/>
    <property type="project" value="TreeGrafter"/>
</dbReference>
<dbReference type="GO" id="GO:0046872">
    <property type="term" value="F:metal ion binding"/>
    <property type="evidence" value="ECO:0007669"/>
    <property type="project" value="UniProtKB-KW"/>
</dbReference>
<keyword evidence="2 6" id="KW-0547">Nucleotide-binding</keyword>
<keyword evidence="8" id="KW-1185">Reference proteome</keyword>
<dbReference type="PANTHER" id="PTHR23407">
    <property type="entry name" value="ATPASE INHIBITOR/5-FORMYLTETRAHYDROFOLATE CYCLO-LIGASE"/>
    <property type="match status" value="1"/>
</dbReference>
<dbReference type="EC" id="6.3.3.2" evidence="5 7"/>
<dbReference type="Pfam" id="PF01812">
    <property type="entry name" value="5-FTHF_cyc-lig"/>
    <property type="match status" value="1"/>
</dbReference>
<dbReference type="GeneID" id="105270106"/>
<evidence type="ECO:0000256" key="5">
    <source>
        <dbReference type="ARBA" id="ARBA00038966"/>
    </source>
</evidence>
<dbReference type="Gene3D" id="3.40.50.10420">
    <property type="entry name" value="NagB/RpiA/CoA transferase-like"/>
    <property type="match status" value="1"/>
</dbReference>
<protein>
    <recommendedName>
        <fullName evidence="5 7">5-formyltetrahydrofolate cyclo-ligase</fullName>
        <ecNumber evidence="5 7">6.3.3.2</ecNumber>
    </recommendedName>
</protein>
<evidence type="ECO:0000256" key="2">
    <source>
        <dbReference type="ARBA" id="ARBA00022741"/>
    </source>
</evidence>
<reference evidence="9" key="1">
    <citation type="submission" date="2025-08" db="UniProtKB">
        <authorList>
            <consortium name="RefSeq"/>
        </authorList>
    </citation>
    <scope>IDENTIFICATION</scope>
    <source>
        <strain evidence="9">USDA-PBARC FA_bdor</strain>
        <tissue evidence="9">Whole organism</tissue>
    </source>
</reference>
<comment type="cofactor">
    <cofactor evidence="7">
        <name>Mg(2+)</name>
        <dbReference type="ChEBI" id="CHEBI:18420"/>
    </cofactor>
</comment>
<keyword evidence="7" id="KW-0479">Metal-binding</keyword>
<dbReference type="PIRSF" id="PIRSF006806">
    <property type="entry name" value="FTHF_cligase"/>
    <property type="match status" value="1"/>
</dbReference>
<sequence>MSTTRLAMEGIKAAKSALRKEIANIISGLSPEEKARQSTAVFQQLTKLPEYERSRRVSLYLSTEDEIDTVKILDDIFKKGKEAFVPRYVGNSMSMVKLKDMEDYEKLPLTKWNIKQPAKGDIRDDALETGGLDLVILPGVAFTKSGHRLGHGMGYYDKFLWKCFEAQEKKPHLIAVAFSEQVRNTIPINDQDVRLDLIVTEKK</sequence>
<accession>A0A9R1U6L1</accession>
<feature type="binding site" evidence="6">
    <location>
        <begin position="148"/>
        <end position="156"/>
    </location>
    <ligand>
        <name>ATP</name>
        <dbReference type="ChEBI" id="CHEBI:30616"/>
    </ligand>
</feature>
<evidence type="ECO:0000313" key="9">
    <source>
        <dbReference type="RefSeq" id="XP_011309117.1"/>
    </source>
</evidence>
<dbReference type="GO" id="GO:0035999">
    <property type="term" value="P:tetrahydrofolate interconversion"/>
    <property type="evidence" value="ECO:0007669"/>
    <property type="project" value="TreeGrafter"/>
</dbReference>
<evidence type="ECO:0000256" key="3">
    <source>
        <dbReference type="ARBA" id="ARBA00022840"/>
    </source>
</evidence>
<organism evidence="8 9">
    <name type="scientific">Fopius arisanus</name>
    <dbReference type="NCBI Taxonomy" id="64838"/>
    <lineage>
        <taxon>Eukaryota</taxon>
        <taxon>Metazoa</taxon>
        <taxon>Ecdysozoa</taxon>
        <taxon>Arthropoda</taxon>
        <taxon>Hexapoda</taxon>
        <taxon>Insecta</taxon>
        <taxon>Pterygota</taxon>
        <taxon>Neoptera</taxon>
        <taxon>Endopterygota</taxon>
        <taxon>Hymenoptera</taxon>
        <taxon>Apocrita</taxon>
        <taxon>Ichneumonoidea</taxon>
        <taxon>Braconidae</taxon>
        <taxon>Opiinae</taxon>
        <taxon>Fopius</taxon>
    </lineage>
</organism>
<dbReference type="GO" id="GO:0030272">
    <property type="term" value="F:5-formyltetrahydrofolate cyclo-ligase activity"/>
    <property type="evidence" value="ECO:0007669"/>
    <property type="project" value="UniProtKB-EC"/>
</dbReference>
<dbReference type="InterPro" id="IPR002698">
    <property type="entry name" value="FTHF_cligase"/>
</dbReference>
<dbReference type="PANTHER" id="PTHR23407:SF1">
    <property type="entry name" value="5-FORMYLTETRAHYDROFOLATE CYCLO-LIGASE"/>
    <property type="match status" value="1"/>
</dbReference>
<dbReference type="AlphaFoldDB" id="A0A9R1U6L1"/>
<comment type="catalytic activity">
    <reaction evidence="4 7">
        <text>(6S)-5-formyl-5,6,7,8-tetrahydrofolate + ATP = (6R)-5,10-methenyltetrahydrofolate + ADP + phosphate</text>
        <dbReference type="Rhea" id="RHEA:10488"/>
        <dbReference type="ChEBI" id="CHEBI:30616"/>
        <dbReference type="ChEBI" id="CHEBI:43474"/>
        <dbReference type="ChEBI" id="CHEBI:57455"/>
        <dbReference type="ChEBI" id="CHEBI:57457"/>
        <dbReference type="ChEBI" id="CHEBI:456216"/>
        <dbReference type="EC" id="6.3.3.2"/>
    </reaction>
</comment>
<feature type="binding site" evidence="6">
    <location>
        <begin position="15"/>
        <end position="19"/>
    </location>
    <ligand>
        <name>ATP</name>
        <dbReference type="ChEBI" id="CHEBI:30616"/>
    </ligand>
</feature>
<dbReference type="GO" id="GO:0005524">
    <property type="term" value="F:ATP binding"/>
    <property type="evidence" value="ECO:0007669"/>
    <property type="project" value="UniProtKB-KW"/>
</dbReference>
<dbReference type="GO" id="GO:0005739">
    <property type="term" value="C:mitochondrion"/>
    <property type="evidence" value="ECO:0007669"/>
    <property type="project" value="TreeGrafter"/>
</dbReference>
<dbReference type="OrthoDB" id="2015992at2759"/>
<dbReference type="FunFam" id="3.40.50.10420:FF:000007">
    <property type="entry name" value="5-formyltetrahydrofolate cyclo-ligase"/>
    <property type="match status" value="1"/>
</dbReference>
<evidence type="ECO:0000313" key="8">
    <source>
        <dbReference type="Proteomes" id="UP000694866"/>
    </source>
</evidence>
<evidence type="ECO:0000256" key="6">
    <source>
        <dbReference type="PIRSR" id="PIRSR006806-1"/>
    </source>
</evidence>
<dbReference type="InterPro" id="IPR024185">
    <property type="entry name" value="FTHF_cligase-like_sf"/>
</dbReference>
<evidence type="ECO:0000256" key="4">
    <source>
        <dbReference type="ARBA" id="ARBA00036539"/>
    </source>
</evidence>
<proteinExistence type="inferred from homology"/>
<dbReference type="Proteomes" id="UP000694866">
    <property type="component" value="Unplaced"/>
</dbReference>
<name>A0A9R1U6L1_9HYME</name>
<keyword evidence="7" id="KW-0460">Magnesium</keyword>
<comment type="similarity">
    <text evidence="1 7">Belongs to the 5-formyltetrahydrofolate cyclo-ligase family.</text>
</comment>
<dbReference type="InterPro" id="IPR037171">
    <property type="entry name" value="NagB/RpiA_transferase-like"/>
</dbReference>
<gene>
    <name evidence="9" type="primary">Mthfs</name>
</gene>
<feature type="binding site" evidence="6">
    <location>
        <position position="66"/>
    </location>
    <ligand>
        <name>substrate</name>
    </ligand>
</feature>
<evidence type="ECO:0000256" key="1">
    <source>
        <dbReference type="ARBA" id="ARBA00010638"/>
    </source>
</evidence>
<dbReference type="SUPFAM" id="SSF100950">
    <property type="entry name" value="NagB/RpiA/CoA transferase-like"/>
    <property type="match status" value="1"/>
</dbReference>
<evidence type="ECO:0000256" key="7">
    <source>
        <dbReference type="RuleBase" id="RU361279"/>
    </source>
</evidence>
<dbReference type="RefSeq" id="XP_011309117.1">
    <property type="nucleotide sequence ID" value="XM_011310815.1"/>
</dbReference>
<dbReference type="NCBIfam" id="TIGR02727">
    <property type="entry name" value="MTHFS_bact"/>
    <property type="match status" value="1"/>
</dbReference>
<dbReference type="KEGG" id="fas:105270106"/>
<dbReference type="CTD" id="10588"/>